<dbReference type="Pfam" id="PF06114">
    <property type="entry name" value="Peptidase_M78"/>
    <property type="match status" value="1"/>
</dbReference>
<dbReference type="InterPro" id="IPR010359">
    <property type="entry name" value="IrrE_HExxH"/>
</dbReference>
<accession>A0A0H1R5Q0</accession>
<dbReference type="OrthoDB" id="9794834at2"/>
<dbReference type="PANTHER" id="PTHR43236:SF1">
    <property type="entry name" value="BLL7220 PROTEIN"/>
    <property type="match status" value="1"/>
</dbReference>
<evidence type="ECO:0000259" key="1">
    <source>
        <dbReference type="Pfam" id="PF06114"/>
    </source>
</evidence>
<keyword evidence="3" id="KW-1185">Reference proteome</keyword>
<dbReference type="PATRIC" id="fig|1225564.3.peg.7096"/>
<reference evidence="2 3" key="1">
    <citation type="submission" date="2015-05" db="EMBL/GenBank/DDBJ databases">
        <title>Draft genome sequence of Microvirga vignae strain BR3299, a novel nitrogen fixing bacteria isolated from Brazil semi-aired region.</title>
        <authorList>
            <person name="Zilli J.E."/>
            <person name="Passos S.R."/>
            <person name="Leite J."/>
            <person name="Baldani J.I."/>
            <person name="Xavier G.R."/>
            <person name="Rumjaneck N.G."/>
            <person name="Simoes-Araujo J.L."/>
        </authorList>
    </citation>
    <scope>NUCLEOTIDE SEQUENCE [LARGE SCALE GENOMIC DNA]</scope>
    <source>
        <strain evidence="2 3">BR3299</strain>
    </source>
</reference>
<dbReference type="STRING" id="1225564.AA309_27300"/>
<dbReference type="Gene3D" id="1.10.10.2910">
    <property type="match status" value="1"/>
</dbReference>
<dbReference type="EMBL" id="LCYG01000094">
    <property type="protein sequence ID" value="KLK90156.1"/>
    <property type="molecule type" value="Genomic_DNA"/>
</dbReference>
<evidence type="ECO:0000313" key="3">
    <source>
        <dbReference type="Proteomes" id="UP000035489"/>
    </source>
</evidence>
<evidence type="ECO:0000313" key="2">
    <source>
        <dbReference type="EMBL" id="KLK90156.1"/>
    </source>
</evidence>
<dbReference type="InterPro" id="IPR052345">
    <property type="entry name" value="Rad_response_metalloprotease"/>
</dbReference>
<dbReference type="RefSeq" id="WP_047192180.1">
    <property type="nucleotide sequence ID" value="NZ_LCYG01000094.1"/>
</dbReference>
<proteinExistence type="predicted"/>
<dbReference type="Proteomes" id="UP000035489">
    <property type="component" value="Unassembled WGS sequence"/>
</dbReference>
<dbReference type="PANTHER" id="PTHR43236">
    <property type="entry name" value="ANTITOXIN HIGA1"/>
    <property type="match status" value="1"/>
</dbReference>
<feature type="domain" description="IrrE N-terminal-like" evidence="1">
    <location>
        <begin position="68"/>
        <end position="173"/>
    </location>
</feature>
<name>A0A0H1R5Q0_9HYPH</name>
<organism evidence="2 3">
    <name type="scientific">Microvirga vignae</name>
    <dbReference type="NCBI Taxonomy" id="1225564"/>
    <lineage>
        <taxon>Bacteria</taxon>
        <taxon>Pseudomonadati</taxon>
        <taxon>Pseudomonadota</taxon>
        <taxon>Alphaproteobacteria</taxon>
        <taxon>Hyphomicrobiales</taxon>
        <taxon>Methylobacteriaceae</taxon>
        <taxon>Microvirga</taxon>
    </lineage>
</organism>
<protein>
    <recommendedName>
        <fullName evidence="1">IrrE N-terminal-like domain-containing protein</fullName>
    </recommendedName>
</protein>
<gene>
    <name evidence="2" type="ORF">AA309_27300</name>
</gene>
<dbReference type="AlphaFoldDB" id="A0A0H1R5Q0"/>
<sequence length="297" mass="34148">MPVCRMDLADAGSPEKIVSLILQYESNLSIPVPIEELCRQLDIEDFQDLESEGFEGGLLTDSDRSFGFILVKKGYEERRRFTIAHELGHFLMPHHIPDREGQFLCSRADMLRLGAKETDRRERMEAEANRFASLILIPPPALRLALRPYREPDLAHIPKLARDFKVSKEAMARAYAQHHEKPVAILVTRHGKVLRCYKHIQFPFVVPSKGAPVPAGSLFHRGLHEQNIASDPAECIPDLWIEVKRGERAPTLYEQVYAQRDGFALVMLHLEHPDEDEEAEERDLEESWRIGFRGKRR</sequence>
<comment type="caution">
    <text evidence="2">The sequence shown here is derived from an EMBL/GenBank/DDBJ whole genome shotgun (WGS) entry which is preliminary data.</text>
</comment>